<name>A0AAQ3U5F1_PASNO</name>
<proteinExistence type="predicted"/>
<evidence type="ECO:0000313" key="2">
    <source>
        <dbReference type="EMBL" id="WVZ85448.1"/>
    </source>
</evidence>
<accession>A0AAQ3U5F1</accession>
<dbReference type="Proteomes" id="UP001341281">
    <property type="component" value="Chromosome 07"/>
</dbReference>
<sequence>MNKAATISLPNSGVSLINFRRIAILASRENMRQPPHPAHNLSGCKVKPGDTPTPLHPRNT</sequence>
<evidence type="ECO:0000256" key="1">
    <source>
        <dbReference type="SAM" id="MobiDB-lite"/>
    </source>
</evidence>
<keyword evidence="3" id="KW-1185">Reference proteome</keyword>
<organism evidence="2 3">
    <name type="scientific">Paspalum notatum var. saurae</name>
    <dbReference type="NCBI Taxonomy" id="547442"/>
    <lineage>
        <taxon>Eukaryota</taxon>
        <taxon>Viridiplantae</taxon>
        <taxon>Streptophyta</taxon>
        <taxon>Embryophyta</taxon>
        <taxon>Tracheophyta</taxon>
        <taxon>Spermatophyta</taxon>
        <taxon>Magnoliopsida</taxon>
        <taxon>Liliopsida</taxon>
        <taxon>Poales</taxon>
        <taxon>Poaceae</taxon>
        <taxon>PACMAD clade</taxon>
        <taxon>Panicoideae</taxon>
        <taxon>Andropogonodae</taxon>
        <taxon>Paspaleae</taxon>
        <taxon>Paspalinae</taxon>
        <taxon>Paspalum</taxon>
    </lineage>
</organism>
<evidence type="ECO:0000313" key="3">
    <source>
        <dbReference type="Proteomes" id="UP001341281"/>
    </source>
</evidence>
<feature type="region of interest" description="Disordered" evidence="1">
    <location>
        <begin position="32"/>
        <end position="60"/>
    </location>
</feature>
<gene>
    <name evidence="2" type="ORF">U9M48_032376</name>
</gene>
<reference evidence="2 3" key="1">
    <citation type="submission" date="2024-02" db="EMBL/GenBank/DDBJ databases">
        <title>High-quality chromosome-scale genome assembly of Pensacola bahiagrass (Paspalum notatum Flugge var. saurae).</title>
        <authorList>
            <person name="Vega J.M."/>
            <person name="Podio M."/>
            <person name="Orjuela J."/>
            <person name="Siena L.A."/>
            <person name="Pessino S.C."/>
            <person name="Combes M.C."/>
            <person name="Mariac C."/>
            <person name="Albertini E."/>
            <person name="Pupilli F."/>
            <person name="Ortiz J.P.A."/>
            <person name="Leblanc O."/>
        </authorList>
    </citation>
    <scope>NUCLEOTIDE SEQUENCE [LARGE SCALE GENOMIC DNA]</scope>
    <source>
        <strain evidence="2">R1</strain>
        <tissue evidence="2">Leaf</tissue>
    </source>
</reference>
<dbReference type="EMBL" id="CP144751">
    <property type="protein sequence ID" value="WVZ85448.1"/>
    <property type="molecule type" value="Genomic_DNA"/>
</dbReference>
<protein>
    <submittedName>
        <fullName evidence="2">Uncharacterized protein</fullName>
    </submittedName>
</protein>
<dbReference type="AlphaFoldDB" id="A0AAQ3U5F1"/>